<reference evidence="1" key="1">
    <citation type="submission" date="2022-05" db="EMBL/GenBank/DDBJ databases">
        <title>Chromosome-level genome of Chaenocephalus aceratus.</title>
        <authorList>
            <person name="Park H."/>
        </authorList>
    </citation>
    <scope>NUCLEOTIDE SEQUENCE</scope>
    <source>
        <strain evidence="1">KU_202001</strain>
    </source>
</reference>
<dbReference type="EMBL" id="CM043800">
    <property type="protein sequence ID" value="KAI4811086.1"/>
    <property type="molecule type" value="Genomic_DNA"/>
</dbReference>
<proteinExistence type="predicted"/>
<protein>
    <submittedName>
        <fullName evidence="1">Uncharacterized protein</fullName>
    </submittedName>
</protein>
<dbReference type="Proteomes" id="UP001057452">
    <property type="component" value="Chromosome 16"/>
</dbReference>
<name>A0ACB9WCL1_CHAAC</name>
<keyword evidence="2" id="KW-1185">Reference proteome</keyword>
<organism evidence="1 2">
    <name type="scientific">Chaenocephalus aceratus</name>
    <name type="common">Blackfin icefish</name>
    <name type="synonym">Chaenichthys aceratus</name>
    <dbReference type="NCBI Taxonomy" id="36190"/>
    <lineage>
        <taxon>Eukaryota</taxon>
        <taxon>Metazoa</taxon>
        <taxon>Chordata</taxon>
        <taxon>Craniata</taxon>
        <taxon>Vertebrata</taxon>
        <taxon>Euteleostomi</taxon>
        <taxon>Actinopterygii</taxon>
        <taxon>Neopterygii</taxon>
        <taxon>Teleostei</taxon>
        <taxon>Neoteleostei</taxon>
        <taxon>Acanthomorphata</taxon>
        <taxon>Eupercaria</taxon>
        <taxon>Perciformes</taxon>
        <taxon>Notothenioidei</taxon>
        <taxon>Channichthyidae</taxon>
        <taxon>Chaenocephalus</taxon>
    </lineage>
</organism>
<comment type="caution">
    <text evidence="1">The sequence shown here is derived from an EMBL/GenBank/DDBJ whole genome shotgun (WGS) entry which is preliminary data.</text>
</comment>
<sequence>MSREVVFMVLLSRAGALFPESVYSPRSVFFSNVKRGGWAPPAGRVTLSLTSIQQKHSTACPAHCAKEKQPSDSADGDGGGVAAEVAGRPC</sequence>
<gene>
    <name evidence="1" type="ORF">KUCAC02_014007</name>
</gene>
<accession>A0ACB9WCL1</accession>
<evidence type="ECO:0000313" key="1">
    <source>
        <dbReference type="EMBL" id="KAI4811086.1"/>
    </source>
</evidence>
<evidence type="ECO:0000313" key="2">
    <source>
        <dbReference type="Proteomes" id="UP001057452"/>
    </source>
</evidence>